<sequence>MPRTHIRSISKATGGIEFRRRPLRTIESNAQDAEKQPSAGFRSVLPGRSRDRRQNPRRCASHERILPSHTNTVRRTPNHTWGAFTWQREPSLSAEVSLLECPKDPLVDVPMNVETLGTQGEDEDEDAISACIDPHRRFSVGDLPGSEYTCSYASTRHSIGRESSVSPDAACVINSPRHVPGIMFPTSSELSVPDWERAHFVWDWPSSPEFLLLRNETQAARSRRIAQPRPIGLHSDSASELGTSCVARLEEIAARMVEEEDQGRVSGDL</sequence>
<comment type="caution">
    <text evidence="2">The sequence shown here is derived from an EMBL/GenBank/DDBJ whole genome shotgun (WGS) entry which is preliminary data.</text>
</comment>
<dbReference type="Proteomes" id="UP001295794">
    <property type="component" value="Unassembled WGS sequence"/>
</dbReference>
<evidence type="ECO:0000256" key="1">
    <source>
        <dbReference type="SAM" id="MobiDB-lite"/>
    </source>
</evidence>
<evidence type="ECO:0000313" key="2">
    <source>
        <dbReference type="EMBL" id="CAK5273422.1"/>
    </source>
</evidence>
<protein>
    <submittedName>
        <fullName evidence="2">Uncharacterized protein</fullName>
    </submittedName>
</protein>
<gene>
    <name evidence="2" type="ORF">MYCIT1_LOCUS19914</name>
</gene>
<dbReference type="AlphaFoldDB" id="A0AAD2HG00"/>
<reference evidence="2" key="1">
    <citation type="submission" date="2023-11" db="EMBL/GenBank/DDBJ databases">
        <authorList>
            <person name="De Vega J J."/>
            <person name="De Vega J J."/>
        </authorList>
    </citation>
    <scope>NUCLEOTIDE SEQUENCE</scope>
</reference>
<feature type="region of interest" description="Disordered" evidence="1">
    <location>
        <begin position="28"/>
        <end position="58"/>
    </location>
</feature>
<organism evidence="2 3">
    <name type="scientific">Mycena citricolor</name>
    <dbReference type="NCBI Taxonomy" id="2018698"/>
    <lineage>
        <taxon>Eukaryota</taxon>
        <taxon>Fungi</taxon>
        <taxon>Dikarya</taxon>
        <taxon>Basidiomycota</taxon>
        <taxon>Agaricomycotina</taxon>
        <taxon>Agaricomycetes</taxon>
        <taxon>Agaricomycetidae</taxon>
        <taxon>Agaricales</taxon>
        <taxon>Marasmiineae</taxon>
        <taxon>Mycenaceae</taxon>
        <taxon>Mycena</taxon>
    </lineage>
</organism>
<accession>A0AAD2HG00</accession>
<dbReference type="EMBL" id="CAVNYO010000397">
    <property type="protein sequence ID" value="CAK5273422.1"/>
    <property type="molecule type" value="Genomic_DNA"/>
</dbReference>
<feature type="compositionally biased region" description="Basic and acidic residues" evidence="1">
    <location>
        <begin position="48"/>
        <end position="58"/>
    </location>
</feature>
<evidence type="ECO:0000313" key="3">
    <source>
        <dbReference type="Proteomes" id="UP001295794"/>
    </source>
</evidence>
<proteinExistence type="predicted"/>
<name>A0AAD2HG00_9AGAR</name>
<keyword evidence="3" id="KW-1185">Reference proteome</keyword>